<comment type="caution">
    <text evidence="3">The sequence shown here is derived from an EMBL/GenBank/DDBJ whole genome shotgun (WGS) entry which is preliminary data.</text>
</comment>
<name>A0AAE1TT40_9EUCA</name>
<dbReference type="Gene3D" id="1.10.10.10">
    <property type="entry name" value="Winged helix-like DNA-binding domain superfamily/Winged helix DNA-binding domain"/>
    <property type="match status" value="1"/>
</dbReference>
<feature type="compositionally biased region" description="Polar residues" evidence="2">
    <location>
        <begin position="1"/>
        <end position="10"/>
    </location>
</feature>
<reference evidence="3" key="1">
    <citation type="submission" date="2023-11" db="EMBL/GenBank/DDBJ databases">
        <title>Genome assemblies of two species of porcelain crab, Petrolisthes cinctipes and Petrolisthes manimaculis (Anomura: Porcellanidae).</title>
        <authorList>
            <person name="Angst P."/>
        </authorList>
    </citation>
    <scope>NUCLEOTIDE SEQUENCE</scope>
    <source>
        <strain evidence="3">PB745_02</strain>
        <tissue evidence="3">Gill</tissue>
    </source>
</reference>
<feature type="compositionally biased region" description="Low complexity" evidence="2">
    <location>
        <begin position="11"/>
        <end position="31"/>
    </location>
</feature>
<organism evidence="3 4">
    <name type="scientific">Petrolisthes manimaculis</name>
    <dbReference type="NCBI Taxonomy" id="1843537"/>
    <lineage>
        <taxon>Eukaryota</taxon>
        <taxon>Metazoa</taxon>
        <taxon>Ecdysozoa</taxon>
        <taxon>Arthropoda</taxon>
        <taxon>Crustacea</taxon>
        <taxon>Multicrustacea</taxon>
        <taxon>Malacostraca</taxon>
        <taxon>Eumalacostraca</taxon>
        <taxon>Eucarida</taxon>
        <taxon>Decapoda</taxon>
        <taxon>Pleocyemata</taxon>
        <taxon>Anomura</taxon>
        <taxon>Galatheoidea</taxon>
        <taxon>Porcellanidae</taxon>
        <taxon>Petrolisthes</taxon>
    </lineage>
</organism>
<dbReference type="InterPro" id="IPR009057">
    <property type="entry name" value="Homeodomain-like_sf"/>
</dbReference>
<sequence>MSNEPYHSSSTTTTNTNNNNNTNTNTTTTNTISAQTPTVYADRLRMVWLWLRGRSPRQISHETGASLCTVYRWVKRWQEEGNVETRPHRSRTRTTTSSVPTPSSHHDTLHHTQWLFHPHHSHPHVAPWTSATHVVVPPPSYPYIVSLYDSYVVTAALNSNNNDYILYKLPK</sequence>
<dbReference type="Pfam" id="PF13384">
    <property type="entry name" value="HTH_23"/>
    <property type="match status" value="1"/>
</dbReference>
<evidence type="ECO:0000313" key="3">
    <source>
        <dbReference type="EMBL" id="KAK4294304.1"/>
    </source>
</evidence>
<evidence type="ECO:0000256" key="2">
    <source>
        <dbReference type="SAM" id="MobiDB-lite"/>
    </source>
</evidence>
<proteinExistence type="predicted"/>
<dbReference type="EMBL" id="JAWZYT010004320">
    <property type="protein sequence ID" value="KAK4294304.1"/>
    <property type="molecule type" value="Genomic_DNA"/>
</dbReference>
<dbReference type="Proteomes" id="UP001292094">
    <property type="component" value="Unassembled WGS sequence"/>
</dbReference>
<dbReference type="GO" id="GO:0005634">
    <property type="term" value="C:nucleus"/>
    <property type="evidence" value="ECO:0007669"/>
    <property type="project" value="UniProtKB-SubCell"/>
</dbReference>
<comment type="subcellular location">
    <subcellularLocation>
        <location evidence="1">Nucleus</location>
    </subcellularLocation>
</comment>
<evidence type="ECO:0000313" key="4">
    <source>
        <dbReference type="Proteomes" id="UP001292094"/>
    </source>
</evidence>
<feature type="region of interest" description="Disordered" evidence="2">
    <location>
        <begin position="1"/>
        <end position="34"/>
    </location>
</feature>
<protein>
    <submittedName>
        <fullName evidence="3">Uncharacterized protein</fullName>
    </submittedName>
</protein>
<accession>A0AAE1TT40</accession>
<feature type="region of interest" description="Disordered" evidence="2">
    <location>
        <begin position="81"/>
        <end position="107"/>
    </location>
</feature>
<keyword evidence="4" id="KW-1185">Reference proteome</keyword>
<evidence type="ECO:0000256" key="1">
    <source>
        <dbReference type="ARBA" id="ARBA00004123"/>
    </source>
</evidence>
<dbReference type="SUPFAM" id="SSF46689">
    <property type="entry name" value="Homeodomain-like"/>
    <property type="match status" value="1"/>
</dbReference>
<dbReference type="InterPro" id="IPR036388">
    <property type="entry name" value="WH-like_DNA-bd_sf"/>
</dbReference>
<gene>
    <name evidence="3" type="ORF">Pmani_033067</name>
</gene>
<feature type="compositionally biased region" description="Low complexity" evidence="2">
    <location>
        <begin position="93"/>
        <end position="103"/>
    </location>
</feature>
<dbReference type="AlphaFoldDB" id="A0AAE1TT40"/>